<feature type="domain" description="DUF3597" evidence="2">
    <location>
        <begin position="3"/>
        <end position="127"/>
    </location>
</feature>
<sequence length="131" mass="13733">MSIFKAILNKIFPSNHPANDAAAPAAAPAQAPGAEPAVTAAPTTTLPPVDVQAVLADLQSKQSQPLNWKTSIVDLLKLLGLDSSLQARKQLAGELGYTGSTEDSAAMNVWLHQQVIKKLAENGGKLPDDLK</sequence>
<evidence type="ECO:0000313" key="5">
    <source>
        <dbReference type="EMBL" id="VFR88576.1"/>
    </source>
</evidence>
<reference evidence="5" key="1">
    <citation type="submission" date="2019-03" db="EMBL/GenBank/DDBJ databases">
        <authorList>
            <person name="Danneels B."/>
        </authorList>
    </citation>
    <scope>NUCLEOTIDE SEQUENCE</scope>
</reference>
<gene>
    <name evidence="3" type="ORF">ANDA3_1322</name>
    <name evidence="4" type="ORF">DAR2_1191</name>
    <name evidence="5" type="ORF">DAR3_1187</name>
</gene>
<evidence type="ECO:0000313" key="4">
    <source>
        <dbReference type="EMBL" id="VFR62095.1"/>
    </source>
</evidence>
<accession>A0A484UPN4</accession>
<evidence type="ECO:0000256" key="1">
    <source>
        <dbReference type="SAM" id="MobiDB-lite"/>
    </source>
</evidence>
<dbReference type="AlphaFoldDB" id="A0A484UPN4"/>
<protein>
    <recommendedName>
        <fullName evidence="2">DUF3597 domain-containing protein</fullName>
    </recommendedName>
</protein>
<dbReference type="EMBL" id="CAADIJ010000028">
    <property type="protein sequence ID" value="VFR88576.1"/>
    <property type="molecule type" value="Genomic_DNA"/>
</dbReference>
<feature type="region of interest" description="Disordered" evidence="1">
    <location>
        <begin position="19"/>
        <end position="43"/>
    </location>
</feature>
<organism evidence="5">
    <name type="scientific">plant metagenome</name>
    <dbReference type="NCBI Taxonomy" id="1297885"/>
    <lineage>
        <taxon>unclassified sequences</taxon>
        <taxon>metagenomes</taxon>
        <taxon>organismal metagenomes</taxon>
    </lineage>
</organism>
<proteinExistence type="predicted"/>
<name>A0A484UPN4_9ZZZZ</name>
<dbReference type="EMBL" id="CAADIL010000003">
    <property type="protein sequence ID" value="VFR62095.1"/>
    <property type="molecule type" value="Genomic_DNA"/>
</dbReference>
<dbReference type="InterPro" id="IPR022016">
    <property type="entry name" value="DUF3597"/>
</dbReference>
<dbReference type="SUPFAM" id="SSF158634">
    <property type="entry name" value="RPA2825-like"/>
    <property type="match status" value="1"/>
</dbReference>
<dbReference type="EMBL" id="CAADIC010000003">
    <property type="protein sequence ID" value="VFR24245.1"/>
    <property type="molecule type" value="Genomic_DNA"/>
</dbReference>
<evidence type="ECO:0000259" key="2">
    <source>
        <dbReference type="Pfam" id="PF12200"/>
    </source>
</evidence>
<evidence type="ECO:0000313" key="3">
    <source>
        <dbReference type="EMBL" id="VFR24245.1"/>
    </source>
</evidence>
<dbReference type="Pfam" id="PF12200">
    <property type="entry name" value="DUF3597"/>
    <property type="match status" value="1"/>
</dbReference>